<evidence type="ECO:0008006" key="5">
    <source>
        <dbReference type="Google" id="ProtNLM"/>
    </source>
</evidence>
<evidence type="ECO:0000256" key="1">
    <source>
        <dbReference type="SAM" id="MobiDB-lite"/>
    </source>
</evidence>
<feature type="compositionally biased region" description="Polar residues" evidence="1">
    <location>
        <begin position="437"/>
        <end position="448"/>
    </location>
</feature>
<keyword evidence="4" id="KW-1185">Reference proteome</keyword>
<evidence type="ECO:0000313" key="3">
    <source>
        <dbReference type="EMBL" id="MFJ1267977.1"/>
    </source>
</evidence>
<feature type="transmembrane region" description="Helical" evidence="2">
    <location>
        <begin position="250"/>
        <end position="276"/>
    </location>
</feature>
<keyword evidence="2" id="KW-1133">Transmembrane helix</keyword>
<comment type="caution">
    <text evidence="3">The sequence shown here is derived from an EMBL/GenBank/DDBJ whole genome shotgun (WGS) entry which is preliminary data.</text>
</comment>
<accession>A0ABW8D720</accession>
<dbReference type="Proteomes" id="UP001615550">
    <property type="component" value="Unassembled WGS sequence"/>
</dbReference>
<dbReference type="EMBL" id="JBGORX010000001">
    <property type="protein sequence ID" value="MFJ1267977.1"/>
    <property type="molecule type" value="Genomic_DNA"/>
</dbReference>
<keyword evidence="2" id="KW-0812">Transmembrane</keyword>
<reference evidence="3 4" key="1">
    <citation type="submission" date="2024-08" db="EMBL/GenBank/DDBJ databases">
        <title>Draft Genome Sequence of Legionella lytica strain DSB2004, Isolated From a Fire Sprinkler System.</title>
        <authorList>
            <person name="Everhart A.D."/>
            <person name="Kidane D.T."/>
            <person name="Farone A.L."/>
            <person name="Farone M.B."/>
        </authorList>
    </citation>
    <scope>NUCLEOTIDE SEQUENCE [LARGE SCALE GENOMIC DNA]</scope>
    <source>
        <strain evidence="3 4">DSB2004</strain>
    </source>
</reference>
<protein>
    <recommendedName>
        <fullName evidence="5">Substrate of the Dot/Icm secretion system</fullName>
    </recommendedName>
</protein>
<proteinExistence type="predicted"/>
<feature type="region of interest" description="Disordered" evidence="1">
    <location>
        <begin position="433"/>
        <end position="469"/>
    </location>
</feature>
<sequence length="469" mass="52175">MTNLRKFTDQKLMLFYGDVLQHYKDYLSQKHVPKDVTSIYNDMFLAVQNSLESPSGSLYRLDAAEKAKVYKSFNAIFYALPIYKNLSELEKENFKPELPQFDVKIKFIYKEYNRYNGHRDSLLFDWMMLSAITHDCHGHHFPHGGYPHGGYPAHHGHGGNCFDTDSETLAALALLLMAAVAAVLASIAVYYMLNHFLEGAERFYYNEGWLKAALVMANSIAFGTGSTILTLALATAPLTSLAIMAGFSPAAVILTGAVLLSTVGAGIGAFVMNLLYNPLQIDKSAMDPKDPLRFRLTANEEHALADNGIDPSMVKIAIVALRAEIAKHLNSKDAEVPSFFSRKDKSMAKVNDCLQQVRNLRSGALTSLTVGDLFFDCQLKTPYYLPPQAYVYVPVAEQRFVSPPPQDYYTEQQQNPMMQQGFFGAGQNPYGGAMGQHQAQFPQPTAPSAENFPPPYESVHTTQWGFSQQ</sequence>
<dbReference type="RefSeq" id="WP_400186804.1">
    <property type="nucleotide sequence ID" value="NZ_JBGORX010000001.1"/>
</dbReference>
<gene>
    <name evidence="3" type="ORF">ACD661_05315</name>
</gene>
<feature type="compositionally biased region" description="Polar residues" evidence="1">
    <location>
        <begin position="459"/>
        <end position="469"/>
    </location>
</feature>
<feature type="transmembrane region" description="Helical" evidence="2">
    <location>
        <begin position="169"/>
        <end position="193"/>
    </location>
</feature>
<organism evidence="3 4">
    <name type="scientific">Legionella lytica</name>
    <dbReference type="NCBI Taxonomy" id="96232"/>
    <lineage>
        <taxon>Bacteria</taxon>
        <taxon>Pseudomonadati</taxon>
        <taxon>Pseudomonadota</taxon>
        <taxon>Gammaproteobacteria</taxon>
        <taxon>Legionellales</taxon>
        <taxon>Legionellaceae</taxon>
        <taxon>Legionella</taxon>
    </lineage>
</organism>
<evidence type="ECO:0000313" key="4">
    <source>
        <dbReference type="Proteomes" id="UP001615550"/>
    </source>
</evidence>
<feature type="transmembrane region" description="Helical" evidence="2">
    <location>
        <begin position="214"/>
        <end position="238"/>
    </location>
</feature>
<evidence type="ECO:0000256" key="2">
    <source>
        <dbReference type="SAM" id="Phobius"/>
    </source>
</evidence>
<name>A0ABW8D720_9GAMM</name>
<keyword evidence="2" id="KW-0472">Membrane</keyword>